<proteinExistence type="predicted"/>
<keyword evidence="1" id="KW-0472">Membrane</keyword>
<organism evidence="2">
    <name type="scientific">Rhipicephalus zambeziensis</name>
    <dbReference type="NCBI Taxonomy" id="60191"/>
    <lineage>
        <taxon>Eukaryota</taxon>
        <taxon>Metazoa</taxon>
        <taxon>Ecdysozoa</taxon>
        <taxon>Arthropoda</taxon>
        <taxon>Chelicerata</taxon>
        <taxon>Arachnida</taxon>
        <taxon>Acari</taxon>
        <taxon>Parasitiformes</taxon>
        <taxon>Ixodida</taxon>
        <taxon>Ixodoidea</taxon>
        <taxon>Ixodidae</taxon>
        <taxon>Rhipicephalinae</taxon>
        <taxon>Rhipicephalus</taxon>
        <taxon>Rhipicephalus</taxon>
    </lineage>
</organism>
<sequence length="91" mass="10288">MMMHRTMCVFVCVHMYNVCLLFVCTDLFVSACVFSFFANTLSFPLSIDAAKTAFPADVLLACFFFFRFLPVSGIACFARCIFGCIIYECIL</sequence>
<name>A0A224YAY3_9ACAR</name>
<dbReference type="AlphaFoldDB" id="A0A224YAY3"/>
<keyword evidence="1" id="KW-1133">Transmembrane helix</keyword>
<protein>
    <submittedName>
        <fullName evidence="2">Uncharacterized protein</fullName>
    </submittedName>
</protein>
<feature type="transmembrane region" description="Helical" evidence="1">
    <location>
        <begin position="7"/>
        <end position="38"/>
    </location>
</feature>
<reference evidence="2" key="1">
    <citation type="journal article" date="2017" name="Parasit. Vectors">
        <title>Sialotranscriptomics of Rhipicephalus zambeziensis reveals intricate expression profiles of secretory proteins and suggests tight temporal transcriptional regulation during blood-feeding.</title>
        <authorList>
            <person name="de Castro M.H."/>
            <person name="de Klerk D."/>
            <person name="Pienaar R."/>
            <person name="Rees D.J.G."/>
            <person name="Mans B.J."/>
        </authorList>
    </citation>
    <scope>NUCLEOTIDE SEQUENCE</scope>
    <source>
        <tissue evidence="2">Salivary glands</tissue>
    </source>
</reference>
<feature type="transmembrane region" description="Helical" evidence="1">
    <location>
        <begin position="58"/>
        <end position="87"/>
    </location>
</feature>
<accession>A0A224YAY3</accession>
<evidence type="ECO:0000256" key="1">
    <source>
        <dbReference type="SAM" id="Phobius"/>
    </source>
</evidence>
<evidence type="ECO:0000313" key="2">
    <source>
        <dbReference type="EMBL" id="MAA14848.1"/>
    </source>
</evidence>
<keyword evidence="1" id="KW-0812">Transmembrane</keyword>
<dbReference type="EMBL" id="GFPF01003702">
    <property type="protein sequence ID" value="MAA14848.1"/>
    <property type="molecule type" value="Transcribed_RNA"/>
</dbReference>